<dbReference type="InterPro" id="IPR000524">
    <property type="entry name" value="Tscrpt_reg_HTH_GntR"/>
</dbReference>
<evidence type="ECO:0000256" key="4">
    <source>
        <dbReference type="ARBA" id="ARBA00023163"/>
    </source>
</evidence>
<dbReference type="PANTHER" id="PTHR43537:SF34">
    <property type="entry name" value="PYRUVATE DEHYDROGENASE COMPLEX REPRESSOR"/>
    <property type="match status" value="1"/>
</dbReference>
<proteinExistence type="predicted"/>
<dbReference type="PRINTS" id="PR00035">
    <property type="entry name" value="HTHGNTR"/>
</dbReference>
<reference evidence="9" key="1">
    <citation type="submission" date="2016-10" db="EMBL/GenBank/DDBJ databases">
        <authorList>
            <person name="Varghese N."/>
            <person name="Submissions S."/>
        </authorList>
    </citation>
    <scope>NUCLEOTIDE SEQUENCE [LARGE SCALE GENOMIC DNA]</scope>
    <source>
        <strain evidence="9">CGMCC 1.7655</strain>
    </source>
</reference>
<dbReference type="InterPro" id="IPR036390">
    <property type="entry name" value="WH_DNA-bd_sf"/>
</dbReference>
<dbReference type="GO" id="GO:0003700">
    <property type="term" value="F:DNA-binding transcription factor activity"/>
    <property type="evidence" value="ECO:0007669"/>
    <property type="project" value="InterPro"/>
</dbReference>
<dbReference type="PROSITE" id="PS50949">
    <property type="entry name" value="HTH_GNTR"/>
    <property type="match status" value="1"/>
</dbReference>
<comment type="function">
    <text evidence="5">Transcriptional repressor for the pyruvate dehydrogenase complex genes aceEF and lpd.</text>
</comment>
<protein>
    <recommendedName>
        <fullName evidence="6">Pyruvate dehydrogenase complex repressor</fullName>
    </recommendedName>
</protein>
<dbReference type="SUPFAM" id="SSF48008">
    <property type="entry name" value="GntR ligand-binding domain-like"/>
    <property type="match status" value="1"/>
</dbReference>
<evidence type="ECO:0000256" key="5">
    <source>
        <dbReference type="ARBA" id="ARBA00037357"/>
    </source>
</evidence>
<dbReference type="InterPro" id="IPR011711">
    <property type="entry name" value="GntR_C"/>
</dbReference>
<keyword evidence="1" id="KW-0678">Repressor</keyword>
<dbReference type="Pfam" id="PF00392">
    <property type="entry name" value="GntR"/>
    <property type="match status" value="1"/>
</dbReference>
<dbReference type="Gene3D" id="1.20.120.530">
    <property type="entry name" value="GntR ligand-binding domain-like"/>
    <property type="match status" value="1"/>
</dbReference>
<gene>
    <name evidence="8" type="ORF">SAMN04487971_11363</name>
</gene>
<dbReference type="SMART" id="SM00895">
    <property type="entry name" value="FCD"/>
    <property type="match status" value="1"/>
</dbReference>
<dbReference type="Gene3D" id="1.10.10.10">
    <property type="entry name" value="Winged helix-like DNA-binding domain superfamily/Winged helix DNA-binding domain"/>
    <property type="match status" value="1"/>
</dbReference>
<organism evidence="8 9">
    <name type="scientific">Paracoccus chinensis</name>
    <dbReference type="NCBI Taxonomy" id="525640"/>
    <lineage>
        <taxon>Bacteria</taxon>
        <taxon>Pseudomonadati</taxon>
        <taxon>Pseudomonadota</taxon>
        <taxon>Alphaproteobacteria</taxon>
        <taxon>Rhodobacterales</taxon>
        <taxon>Paracoccaceae</taxon>
        <taxon>Paracoccus</taxon>
    </lineage>
</organism>
<dbReference type="GO" id="GO:0003677">
    <property type="term" value="F:DNA binding"/>
    <property type="evidence" value="ECO:0007669"/>
    <property type="project" value="UniProtKB-KW"/>
</dbReference>
<keyword evidence="9" id="KW-1185">Reference proteome</keyword>
<evidence type="ECO:0000256" key="3">
    <source>
        <dbReference type="ARBA" id="ARBA00023125"/>
    </source>
</evidence>
<accession>A0A1G9L4S8</accession>
<dbReference type="InterPro" id="IPR008920">
    <property type="entry name" value="TF_FadR/GntR_C"/>
</dbReference>
<evidence type="ECO:0000256" key="6">
    <source>
        <dbReference type="ARBA" id="ARBA00039592"/>
    </source>
</evidence>
<dbReference type="AlphaFoldDB" id="A0A1G9L4S8"/>
<sequence>MGKGLRPMIAAQVFEPIAHESVVQAVVDKIETMIVEGVLKGGARLPSEREMAEAFRVSRPKLREALQILETRELVSVRHGDGTYIAELTGRAMSPAMLALYARHGEAFHDFLEYRREQEAFAARLAAQRATPADHERLGGIRAELQAAWEADDREAEQEADFRLHSAIVDASHNTTLIHMMASVFDLTRRGIFYNRDLLRSLDGTGRTLLDQHLEIIDAIEAGDPARSEKAARDHLDFVEQSVHRGRELQRRERRARMRLNSVE</sequence>
<evidence type="ECO:0000259" key="7">
    <source>
        <dbReference type="PROSITE" id="PS50949"/>
    </source>
</evidence>
<evidence type="ECO:0000313" key="9">
    <source>
        <dbReference type="Proteomes" id="UP000199555"/>
    </source>
</evidence>
<evidence type="ECO:0000256" key="2">
    <source>
        <dbReference type="ARBA" id="ARBA00023015"/>
    </source>
</evidence>
<dbReference type="InterPro" id="IPR036388">
    <property type="entry name" value="WH-like_DNA-bd_sf"/>
</dbReference>
<dbReference type="CDD" id="cd07377">
    <property type="entry name" value="WHTH_GntR"/>
    <property type="match status" value="1"/>
</dbReference>
<keyword evidence="4" id="KW-0804">Transcription</keyword>
<dbReference type="Pfam" id="PF07729">
    <property type="entry name" value="FCD"/>
    <property type="match status" value="1"/>
</dbReference>
<keyword evidence="3" id="KW-0238">DNA-binding</keyword>
<dbReference type="EMBL" id="FNGE01000013">
    <property type="protein sequence ID" value="SDL56980.1"/>
    <property type="molecule type" value="Genomic_DNA"/>
</dbReference>
<dbReference type="STRING" id="525640.SAMN04487971_11363"/>
<keyword evidence="2" id="KW-0805">Transcription regulation</keyword>
<evidence type="ECO:0000256" key="1">
    <source>
        <dbReference type="ARBA" id="ARBA00022491"/>
    </source>
</evidence>
<feature type="domain" description="HTH gntR-type" evidence="7">
    <location>
        <begin position="20"/>
        <end position="88"/>
    </location>
</feature>
<name>A0A1G9L4S8_9RHOB</name>
<dbReference type="SMART" id="SM00345">
    <property type="entry name" value="HTH_GNTR"/>
    <property type="match status" value="1"/>
</dbReference>
<dbReference type="PANTHER" id="PTHR43537">
    <property type="entry name" value="TRANSCRIPTIONAL REGULATOR, GNTR FAMILY"/>
    <property type="match status" value="1"/>
</dbReference>
<evidence type="ECO:0000313" key="8">
    <source>
        <dbReference type="EMBL" id="SDL56980.1"/>
    </source>
</evidence>
<dbReference type="SUPFAM" id="SSF46785">
    <property type="entry name" value="Winged helix' DNA-binding domain"/>
    <property type="match status" value="1"/>
</dbReference>
<dbReference type="Proteomes" id="UP000199555">
    <property type="component" value="Unassembled WGS sequence"/>
</dbReference>